<evidence type="ECO:0000313" key="2">
    <source>
        <dbReference type="WBParaSite" id="ES5_v2.g439.t1"/>
    </source>
</evidence>
<evidence type="ECO:0000313" key="1">
    <source>
        <dbReference type="Proteomes" id="UP000887579"/>
    </source>
</evidence>
<name>A0AC34GND0_9BILA</name>
<organism evidence="1 2">
    <name type="scientific">Panagrolaimus sp. ES5</name>
    <dbReference type="NCBI Taxonomy" id="591445"/>
    <lineage>
        <taxon>Eukaryota</taxon>
        <taxon>Metazoa</taxon>
        <taxon>Ecdysozoa</taxon>
        <taxon>Nematoda</taxon>
        <taxon>Chromadorea</taxon>
        <taxon>Rhabditida</taxon>
        <taxon>Tylenchina</taxon>
        <taxon>Panagrolaimomorpha</taxon>
        <taxon>Panagrolaimoidea</taxon>
        <taxon>Panagrolaimidae</taxon>
        <taxon>Panagrolaimus</taxon>
    </lineage>
</organism>
<sequence>MSLHVLFCVLIISFLPICNGCFGSANGGTPEIVINPCTTCTLPILPPPEGGDIVEAPGTQTISTVGPGCLVFDVTCTGDDGETVAFGGTRNGMNIVVTTGMGALMAQFICNQEGIVQGPNSDGDTVEFDSVYCSQTTNG</sequence>
<accession>A0AC34GND0</accession>
<proteinExistence type="predicted"/>
<protein>
    <submittedName>
        <fullName evidence="2">C6 domain-containing protein</fullName>
    </submittedName>
</protein>
<dbReference type="Proteomes" id="UP000887579">
    <property type="component" value="Unplaced"/>
</dbReference>
<dbReference type="WBParaSite" id="ES5_v2.g439.t1">
    <property type="protein sequence ID" value="ES5_v2.g439.t1"/>
    <property type="gene ID" value="ES5_v2.g439"/>
</dbReference>
<reference evidence="2" key="1">
    <citation type="submission" date="2022-11" db="UniProtKB">
        <authorList>
            <consortium name="WormBaseParasite"/>
        </authorList>
    </citation>
    <scope>IDENTIFICATION</scope>
</reference>